<organism evidence="2 3">
    <name type="scientific">Anaplasma phagocytophilum str. CRT38</name>
    <dbReference type="NCBI Taxonomy" id="1269275"/>
    <lineage>
        <taxon>Bacteria</taxon>
        <taxon>Pseudomonadati</taxon>
        <taxon>Pseudomonadota</taxon>
        <taxon>Alphaproteobacteria</taxon>
        <taxon>Rickettsiales</taxon>
        <taxon>Anaplasmataceae</taxon>
        <taxon>Anaplasma</taxon>
        <taxon>phagocytophilum group</taxon>
    </lineage>
</organism>
<reference evidence="2 3" key="1">
    <citation type="submission" date="2013-03" db="EMBL/GenBank/DDBJ databases">
        <title>Genome sequence of Anaplasma phagocytophilum strain CRT38.</title>
        <authorList>
            <person name="Felsheim R.F."/>
            <person name="Kurtti T.J."/>
            <person name="Munderloh U.G."/>
        </authorList>
    </citation>
    <scope>NUCLEOTIDE SEQUENCE [LARGE SCALE GENOMIC DNA]</scope>
    <source>
        <strain evidence="2 3">CRT38</strain>
    </source>
</reference>
<name>S6G820_ANAPH</name>
<evidence type="ECO:0000313" key="2">
    <source>
        <dbReference type="EMBL" id="EOA62316.1"/>
    </source>
</evidence>
<dbReference type="Proteomes" id="UP000053165">
    <property type="component" value="Unassembled WGS sequence"/>
</dbReference>
<feature type="signal peptide" evidence="1">
    <location>
        <begin position="1"/>
        <end position="21"/>
    </location>
</feature>
<evidence type="ECO:0000313" key="3">
    <source>
        <dbReference type="Proteomes" id="UP000053165"/>
    </source>
</evidence>
<protein>
    <recommendedName>
        <fullName evidence="4">Secreted protein</fullName>
    </recommendedName>
</protein>
<proteinExistence type="predicted"/>
<feature type="chain" id="PRO_5004538580" description="Secreted protein" evidence="1">
    <location>
        <begin position="22"/>
        <end position="83"/>
    </location>
</feature>
<gene>
    <name evidence="2" type="ORF">CRT38_03582</name>
</gene>
<dbReference type="EMBL" id="APHI01000002">
    <property type="protein sequence ID" value="EOA62316.1"/>
    <property type="molecule type" value="Genomic_DNA"/>
</dbReference>
<accession>S6G820</accession>
<sequence length="83" mass="9637">MIYLFLRILRNAALVRSSTQAAVCFVFHGLADYQVLVMSLKAYFLQDPFMRLKRNSRCSEVHPIIYPGDNKRGIHEEMGSFVR</sequence>
<comment type="caution">
    <text evidence="2">The sequence shown here is derived from an EMBL/GenBank/DDBJ whole genome shotgun (WGS) entry which is preliminary data.</text>
</comment>
<evidence type="ECO:0000256" key="1">
    <source>
        <dbReference type="SAM" id="SignalP"/>
    </source>
</evidence>
<evidence type="ECO:0008006" key="4">
    <source>
        <dbReference type="Google" id="ProtNLM"/>
    </source>
</evidence>
<dbReference type="AlphaFoldDB" id="S6G820"/>
<keyword evidence="1" id="KW-0732">Signal</keyword>